<reference evidence="1 2" key="1">
    <citation type="submission" date="2023-10" db="EMBL/GenBank/DDBJ databases">
        <title>Genomes of two closely related lineages of the louse Polyplax serrata with different host specificities.</title>
        <authorList>
            <person name="Martinu J."/>
            <person name="Tarabai H."/>
            <person name="Stefka J."/>
            <person name="Hypsa V."/>
        </authorList>
    </citation>
    <scope>NUCLEOTIDE SEQUENCE [LARGE SCALE GENOMIC DNA]</scope>
    <source>
        <strain evidence="1">HR10_N</strain>
    </source>
</reference>
<dbReference type="AlphaFoldDB" id="A0AAN8PJ24"/>
<evidence type="ECO:0000313" key="2">
    <source>
        <dbReference type="Proteomes" id="UP001372834"/>
    </source>
</evidence>
<sequence>MTVVVTIGTATLRVIRDIWTMEDKHLGESHPPKEPDGLNWVRGLWRVGLALSLSCCNHLSYFERTMSLLIEAHQRPKENLRTTKSTAILFDQTFQMYETTAYNFLHINLSGTRLLTICYFHIIYCRN</sequence>
<comment type="caution">
    <text evidence="1">The sequence shown here is derived from an EMBL/GenBank/DDBJ whole genome shotgun (WGS) entry which is preliminary data.</text>
</comment>
<evidence type="ECO:0000313" key="1">
    <source>
        <dbReference type="EMBL" id="KAK6634479.1"/>
    </source>
</evidence>
<organism evidence="1 2">
    <name type="scientific">Polyplax serrata</name>
    <name type="common">Common mouse louse</name>
    <dbReference type="NCBI Taxonomy" id="468196"/>
    <lineage>
        <taxon>Eukaryota</taxon>
        <taxon>Metazoa</taxon>
        <taxon>Ecdysozoa</taxon>
        <taxon>Arthropoda</taxon>
        <taxon>Hexapoda</taxon>
        <taxon>Insecta</taxon>
        <taxon>Pterygota</taxon>
        <taxon>Neoptera</taxon>
        <taxon>Paraneoptera</taxon>
        <taxon>Psocodea</taxon>
        <taxon>Troctomorpha</taxon>
        <taxon>Phthiraptera</taxon>
        <taxon>Anoplura</taxon>
        <taxon>Polyplacidae</taxon>
        <taxon>Polyplax</taxon>
    </lineage>
</organism>
<dbReference type="EMBL" id="JAWJWE010000005">
    <property type="protein sequence ID" value="KAK6634479.1"/>
    <property type="molecule type" value="Genomic_DNA"/>
</dbReference>
<accession>A0AAN8PJ24</accession>
<protein>
    <submittedName>
        <fullName evidence="1">Uncharacterized protein</fullName>
    </submittedName>
</protein>
<proteinExistence type="predicted"/>
<dbReference type="Proteomes" id="UP001372834">
    <property type="component" value="Unassembled WGS sequence"/>
</dbReference>
<name>A0AAN8PJ24_POLSC</name>
<gene>
    <name evidence="1" type="ORF">RUM43_011880</name>
</gene>